<sequence>MSRIERLLSGYERNVERQDADALSAQWEQAQARLSRGLSGSGDLVGVDARAQEMWQEETAGYETCKLLAHNLSSSRSEQQATRARLGAVAVANDDLLLNPFRSRKLETLKQRQTNWRNFVDLAVKLLPSSPDRPDLHGKVLEGEQVTEADVLSCWPFTEDEFLSLVKASVAEGHVISKGTLHNFWSHTVTVGLRKKSLAMGGSACPTRTFKDAWDPRLIHGSFNEYTATFSRHDTPIVARTKGVRPAELKHGLGKLDVSGVENARLGAYAALNGHVCRRQPTLLKLRWRDVRFVVEGIRMEVADGVHEDGKESAKHETLVLALSLVVRFLHEKVFDKHGCRVAVLNNGGNDVLLEEVRLDAAAQLANWAMIQGAIDWDEFGQLLPGDVLPFVPGAENWFVFSAIDNGCRVLPTVPMSYDAFKWLPRKFLRDSGFEERGNSAFRRIIANVPVEQALADMRVDMLHGVASVVAVAATAHVASAAARLNAAATAMLDAAVNDASIVQNSRFCTDAQAMQMLYSPADFAAKRCPSLHMLGLSALHWQSVRQLPTVVVEYMVANLQHATAFAQAWALQRKGVEGSSMMRGAPAFRPDLSKAGHGEPSGVMAAMQAVGSRG</sequence>
<dbReference type="AlphaFoldDB" id="A0AAW1Q2H0"/>
<name>A0AAW1Q2H0_9CHLO</name>
<dbReference type="Proteomes" id="UP001489004">
    <property type="component" value="Unassembled WGS sequence"/>
</dbReference>
<comment type="caution">
    <text evidence="1">The sequence shown here is derived from an EMBL/GenBank/DDBJ whole genome shotgun (WGS) entry which is preliminary data.</text>
</comment>
<accession>A0AAW1Q2H0</accession>
<organism evidence="1 2">
    <name type="scientific">[Myrmecia] bisecta</name>
    <dbReference type="NCBI Taxonomy" id="41462"/>
    <lineage>
        <taxon>Eukaryota</taxon>
        <taxon>Viridiplantae</taxon>
        <taxon>Chlorophyta</taxon>
        <taxon>core chlorophytes</taxon>
        <taxon>Trebouxiophyceae</taxon>
        <taxon>Trebouxiales</taxon>
        <taxon>Trebouxiaceae</taxon>
        <taxon>Myrmecia</taxon>
    </lineage>
</organism>
<reference evidence="1 2" key="1">
    <citation type="journal article" date="2024" name="Nat. Commun.">
        <title>Phylogenomics reveals the evolutionary origins of lichenization in chlorophyte algae.</title>
        <authorList>
            <person name="Puginier C."/>
            <person name="Libourel C."/>
            <person name="Otte J."/>
            <person name="Skaloud P."/>
            <person name="Haon M."/>
            <person name="Grisel S."/>
            <person name="Petersen M."/>
            <person name="Berrin J.G."/>
            <person name="Delaux P.M."/>
            <person name="Dal Grande F."/>
            <person name="Keller J."/>
        </authorList>
    </citation>
    <scope>NUCLEOTIDE SEQUENCE [LARGE SCALE GENOMIC DNA]</scope>
    <source>
        <strain evidence="1 2">SAG 2043</strain>
    </source>
</reference>
<evidence type="ECO:0000313" key="2">
    <source>
        <dbReference type="Proteomes" id="UP001489004"/>
    </source>
</evidence>
<keyword evidence="2" id="KW-1185">Reference proteome</keyword>
<proteinExistence type="predicted"/>
<gene>
    <name evidence="1" type="ORF">WJX72_007402</name>
</gene>
<protein>
    <submittedName>
        <fullName evidence="1">Uncharacterized protein</fullName>
    </submittedName>
</protein>
<evidence type="ECO:0000313" key="1">
    <source>
        <dbReference type="EMBL" id="KAK9814527.1"/>
    </source>
</evidence>
<dbReference type="EMBL" id="JALJOR010000007">
    <property type="protein sequence ID" value="KAK9814527.1"/>
    <property type="molecule type" value="Genomic_DNA"/>
</dbReference>